<protein>
    <recommendedName>
        <fullName evidence="12">Ger(X)C family spore germination protein</fullName>
    </recommendedName>
</protein>
<dbReference type="Pfam" id="PF05504">
    <property type="entry name" value="Spore_GerAC"/>
    <property type="match status" value="1"/>
</dbReference>
<keyword evidence="7" id="KW-0449">Lipoprotein</keyword>
<evidence type="ECO:0008006" key="12">
    <source>
        <dbReference type="Google" id="ProtNLM"/>
    </source>
</evidence>
<evidence type="ECO:0000256" key="2">
    <source>
        <dbReference type="ARBA" id="ARBA00007886"/>
    </source>
</evidence>
<dbReference type="InterPro" id="IPR057336">
    <property type="entry name" value="GerAC_N"/>
</dbReference>
<evidence type="ECO:0000259" key="8">
    <source>
        <dbReference type="Pfam" id="PF05504"/>
    </source>
</evidence>
<keyword evidence="11" id="KW-1185">Reference proteome</keyword>
<keyword evidence="5" id="KW-0472">Membrane</keyword>
<evidence type="ECO:0000256" key="4">
    <source>
        <dbReference type="ARBA" id="ARBA00022729"/>
    </source>
</evidence>
<dbReference type="InterPro" id="IPR008844">
    <property type="entry name" value="Spore_GerAC-like"/>
</dbReference>
<reference evidence="10 11" key="1">
    <citation type="submission" date="2022-06" db="EMBL/GenBank/DDBJ databases">
        <authorList>
            <person name="Jeon C.O."/>
        </authorList>
    </citation>
    <scope>NUCLEOTIDE SEQUENCE [LARGE SCALE GENOMIC DNA]</scope>
    <source>
        <strain evidence="10 11">KCTC 13943</strain>
    </source>
</reference>
<comment type="caution">
    <text evidence="10">The sequence shown here is derived from an EMBL/GenBank/DDBJ whole genome shotgun (WGS) entry which is preliminary data.</text>
</comment>
<name>A0ABT0WG81_9BACI</name>
<organism evidence="10 11">
    <name type="scientific">Neobacillus pocheonensis</name>
    <dbReference type="NCBI Taxonomy" id="363869"/>
    <lineage>
        <taxon>Bacteria</taxon>
        <taxon>Bacillati</taxon>
        <taxon>Bacillota</taxon>
        <taxon>Bacilli</taxon>
        <taxon>Bacillales</taxon>
        <taxon>Bacillaceae</taxon>
        <taxon>Neobacillus</taxon>
    </lineage>
</organism>
<evidence type="ECO:0000256" key="1">
    <source>
        <dbReference type="ARBA" id="ARBA00004635"/>
    </source>
</evidence>
<dbReference type="Gene3D" id="3.30.300.210">
    <property type="entry name" value="Nutrient germinant receptor protein C, domain 3"/>
    <property type="match status" value="1"/>
</dbReference>
<dbReference type="Pfam" id="PF25198">
    <property type="entry name" value="Spore_GerAC_N"/>
    <property type="match status" value="1"/>
</dbReference>
<dbReference type="PANTHER" id="PTHR35789:SF1">
    <property type="entry name" value="SPORE GERMINATION PROTEIN B3"/>
    <property type="match status" value="1"/>
</dbReference>
<evidence type="ECO:0000256" key="7">
    <source>
        <dbReference type="ARBA" id="ARBA00023288"/>
    </source>
</evidence>
<keyword evidence="6" id="KW-0564">Palmitate</keyword>
<evidence type="ECO:0000313" key="11">
    <source>
        <dbReference type="Proteomes" id="UP001523262"/>
    </source>
</evidence>
<comment type="subcellular location">
    <subcellularLocation>
        <location evidence="1">Membrane</location>
        <topology evidence="1">Lipid-anchor</topology>
    </subcellularLocation>
</comment>
<evidence type="ECO:0000256" key="6">
    <source>
        <dbReference type="ARBA" id="ARBA00023139"/>
    </source>
</evidence>
<feature type="domain" description="Spore germination GerAC-like C-terminal" evidence="8">
    <location>
        <begin position="182"/>
        <end position="326"/>
    </location>
</feature>
<keyword evidence="3" id="KW-0309">Germination</keyword>
<dbReference type="InterPro" id="IPR046953">
    <property type="entry name" value="Spore_GerAC-like_C"/>
</dbReference>
<keyword evidence="4" id="KW-0732">Signal</keyword>
<sequence>MDYKEGKFKLYIQGLSFGNIAKQEGAAIEQKPILIGEAEGESIPAAAGLLEQMSALPLNYGHVQTIILSKNIMKEKMVDVMEIIGREPLLRYSFFLFGTEENLKSLMQTQSFFNYPQLYSVVHRPDRLIQYNYSLPIMIYHQFTSHYYRPVGTILIPSLTIDKTHFSEGKEKSLSKINGEYLISRQQFKGWLSKKDLSGLRWFSRGIQDSTLRFGTENISVSVKNPNTKIIVLKGKNPSYKIVVKGKAVLVQNSKNKQLKEVENELNKKIKNEILSTITKGDRLNTDVLNISEKSYKYYLNHWNTETIRKFNAHSVKEVQVEIRVDPGNFKY</sequence>
<accession>A0ABT0WG81</accession>
<dbReference type="PANTHER" id="PTHR35789">
    <property type="entry name" value="SPORE GERMINATION PROTEIN B3"/>
    <property type="match status" value="1"/>
</dbReference>
<evidence type="ECO:0000256" key="5">
    <source>
        <dbReference type="ARBA" id="ARBA00023136"/>
    </source>
</evidence>
<dbReference type="InterPro" id="IPR038501">
    <property type="entry name" value="Spore_GerAC_C_sf"/>
</dbReference>
<feature type="domain" description="Spore germination protein N-terminal" evidence="9">
    <location>
        <begin position="2"/>
        <end position="161"/>
    </location>
</feature>
<comment type="similarity">
    <text evidence="2">Belongs to the GerABKC lipoprotein family.</text>
</comment>
<dbReference type="Proteomes" id="UP001523262">
    <property type="component" value="Unassembled WGS sequence"/>
</dbReference>
<evidence type="ECO:0000313" key="10">
    <source>
        <dbReference type="EMBL" id="MCM2535228.1"/>
    </source>
</evidence>
<gene>
    <name evidence="10" type="ORF">NDK43_26325</name>
</gene>
<evidence type="ECO:0000259" key="9">
    <source>
        <dbReference type="Pfam" id="PF25198"/>
    </source>
</evidence>
<dbReference type="EMBL" id="JAMQCR010000002">
    <property type="protein sequence ID" value="MCM2535228.1"/>
    <property type="molecule type" value="Genomic_DNA"/>
</dbReference>
<proteinExistence type="inferred from homology"/>
<evidence type="ECO:0000256" key="3">
    <source>
        <dbReference type="ARBA" id="ARBA00022544"/>
    </source>
</evidence>